<evidence type="ECO:0000256" key="1">
    <source>
        <dbReference type="SAM" id="MobiDB-lite"/>
    </source>
</evidence>
<feature type="region of interest" description="Disordered" evidence="1">
    <location>
        <begin position="903"/>
        <end position="929"/>
    </location>
</feature>
<feature type="region of interest" description="Disordered" evidence="1">
    <location>
        <begin position="226"/>
        <end position="248"/>
    </location>
</feature>
<feature type="region of interest" description="Disordered" evidence="1">
    <location>
        <begin position="807"/>
        <end position="833"/>
    </location>
</feature>
<feature type="region of interest" description="Disordered" evidence="1">
    <location>
        <begin position="684"/>
        <end position="708"/>
    </location>
</feature>
<feature type="compositionally biased region" description="Pro residues" evidence="1">
    <location>
        <begin position="816"/>
        <end position="826"/>
    </location>
</feature>
<feature type="compositionally biased region" description="Polar residues" evidence="1">
    <location>
        <begin position="46"/>
        <end position="58"/>
    </location>
</feature>
<dbReference type="VEuPathDB" id="VectorBase:AATE000101"/>
<dbReference type="EnsemblMetazoa" id="AATE000101-RA">
    <property type="protein sequence ID" value="AATE000101-PA.1"/>
    <property type="gene ID" value="AATE000101"/>
</dbReference>
<feature type="region of interest" description="Disordered" evidence="1">
    <location>
        <begin position="746"/>
        <end position="766"/>
    </location>
</feature>
<dbReference type="AlphaFoldDB" id="A0A182IJ34"/>
<organism evidence="2">
    <name type="scientific">Anopheles atroparvus</name>
    <name type="common">European mosquito</name>
    <dbReference type="NCBI Taxonomy" id="41427"/>
    <lineage>
        <taxon>Eukaryota</taxon>
        <taxon>Metazoa</taxon>
        <taxon>Ecdysozoa</taxon>
        <taxon>Arthropoda</taxon>
        <taxon>Hexapoda</taxon>
        <taxon>Insecta</taxon>
        <taxon>Pterygota</taxon>
        <taxon>Neoptera</taxon>
        <taxon>Endopterygota</taxon>
        <taxon>Diptera</taxon>
        <taxon>Nematocera</taxon>
        <taxon>Culicoidea</taxon>
        <taxon>Culicidae</taxon>
        <taxon>Anophelinae</taxon>
        <taxon>Anopheles</taxon>
    </lineage>
</organism>
<dbReference type="STRING" id="41427.A0A182IJ34"/>
<evidence type="ECO:0000313" key="2">
    <source>
        <dbReference type="EnsemblMetazoa" id="AATE000101-PA.1"/>
    </source>
</evidence>
<sequence length="1009" mass="106125">MLSAVDTLLEAAKFLEQQEQQHPTRQLQASRSYHRTPPPLHHQQHHATTNTSVSSNSGRPGAAAANSNGTVSYATTIVSNGNGGLFGGSSTSSASGIVSSTSTSTTTITGNGGNGFVSPPPAGNSIINGNHHGSPATGLPLKSKVLLNGLAHNHLQHQHPHQLPQQANGSGGRLLSPTLVSLPTGAALSSAAAAAGSYHQPTVTTIATSPAPRLQHLPIVATRKRTYSNASNGGGPTVSSTSSPPSTTTATVLVGSAASYVTKVGGLIRLEIGRVAPRSISHLKFRHSHTCVTEAARIEDDGGITMGDGTIGCSCMQQSMMAPHSVKQNISAATFAGVAKFSSKLYLVSDCVYSSGKSKEKYNNGMYNDGKRYHQHNHHELFGVSVSTGAGDQLPGMENRFPYSILSKNRGAIVTPQHPVPRPAPPTISLAASYLSALDPLPEGLPSVGGLADNTGSTDVKPPSNVSSTLYGNTVVTDVGICFSMSNVSLNGEFHAPLPTVPTAVPPVALPAHQRRRSHEDPGPDTVLINARRRAAALVTQYPHHVVDDILPPEQLHHHQHHIPEFGASKHHLPVQSHSFPGVHFVQQPLHHAVTKMSLQQQPQQACVAAHPVRHSSLPRQRSLVLPGKGAYGSSRSPSTDMAGLVRGVGSSSVGAGCTSFTLGKVGSGLSRSSPPYFKQPVGGIKTHMGQPSSTSALGSGSSGRRVPMQYLPSPDNVEHLAVVSPPTAVLEYYRIAIETAESVDKGAVRAPDHTSPTSVSKGSGSVAPVLAAGAPLVDYSGMDKLRTNCCYNGTKQIPVIAGTASPVSFSENSPSPTPHTPPSLAPPQAILSRSCPSLPHGLQYPLSPLNSIECQNSVTTKRADDAGHILGHTASLALLENEQVGNQQRHAVEIHPMDLCIDGEDNDDKPQDLSMQSTVSAGDDLELDDGLRPPVESLSKVANRRLHQGEDRGKRELKVAPKKKWIRHYMKARSLHTTEHVDLARGTGPNNFPANNFSGYEDQDDGSH</sequence>
<feature type="region of interest" description="Disordered" evidence="1">
    <location>
        <begin position="16"/>
        <end position="67"/>
    </location>
</feature>
<feature type="compositionally biased region" description="Low complexity" evidence="1">
    <location>
        <begin position="237"/>
        <end position="248"/>
    </location>
</feature>
<name>A0A182IJ34_ANOAO</name>
<feature type="compositionally biased region" description="Polar residues" evidence="1">
    <location>
        <begin position="989"/>
        <end position="999"/>
    </location>
</feature>
<feature type="region of interest" description="Disordered" evidence="1">
    <location>
        <begin position="984"/>
        <end position="1009"/>
    </location>
</feature>
<reference evidence="2" key="1">
    <citation type="submission" date="2022-08" db="UniProtKB">
        <authorList>
            <consortium name="EnsemblMetazoa"/>
        </authorList>
    </citation>
    <scope>IDENTIFICATION</scope>
    <source>
        <strain evidence="2">EBRO</strain>
    </source>
</reference>
<protein>
    <submittedName>
        <fullName evidence="2">Uncharacterized protein</fullName>
    </submittedName>
</protein>
<feature type="compositionally biased region" description="Polar residues" evidence="1">
    <location>
        <begin position="17"/>
        <end position="31"/>
    </location>
</feature>
<feature type="compositionally biased region" description="Low complexity" evidence="1">
    <location>
        <begin position="693"/>
        <end position="704"/>
    </location>
</feature>
<proteinExistence type="predicted"/>
<accession>A0A182IJ34</accession>